<feature type="non-terminal residue" evidence="1">
    <location>
        <position position="1"/>
    </location>
</feature>
<gene>
    <name evidence="1" type="ORF">JK635_19015</name>
</gene>
<dbReference type="EMBL" id="JAESWB010000304">
    <property type="protein sequence ID" value="MBL4954259.1"/>
    <property type="molecule type" value="Genomic_DNA"/>
</dbReference>
<accession>A0ABS1TT94</accession>
<reference evidence="1 2" key="1">
    <citation type="submission" date="2021-01" db="EMBL/GenBank/DDBJ databases">
        <title>Genome public.</title>
        <authorList>
            <person name="Liu C."/>
            <person name="Sun Q."/>
        </authorList>
    </citation>
    <scope>NUCLEOTIDE SEQUENCE [LARGE SCALE GENOMIC DNA]</scope>
    <source>
        <strain evidence="1 2">YIM B02564</strain>
    </source>
</reference>
<keyword evidence="2" id="KW-1185">Reference proteome</keyword>
<comment type="caution">
    <text evidence="1">The sequence shown here is derived from an EMBL/GenBank/DDBJ whole genome shotgun (WGS) entry which is preliminary data.</text>
</comment>
<proteinExistence type="predicted"/>
<protein>
    <submittedName>
        <fullName evidence="1">Uncharacterized protein</fullName>
    </submittedName>
</protein>
<evidence type="ECO:0000313" key="2">
    <source>
        <dbReference type="Proteomes" id="UP000623967"/>
    </source>
</evidence>
<evidence type="ECO:0000313" key="1">
    <source>
        <dbReference type="EMBL" id="MBL4954259.1"/>
    </source>
</evidence>
<name>A0ABS1TT94_9BACI</name>
<dbReference type="Proteomes" id="UP000623967">
    <property type="component" value="Unassembled WGS sequence"/>
</dbReference>
<organism evidence="1 2">
    <name type="scientific">Neobacillus paridis</name>
    <dbReference type="NCBI Taxonomy" id="2803862"/>
    <lineage>
        <taxon>Bacteria</taxon>
        <taxon>Bacillati</taxon>
        <taxon>Bacillota</taxon>
        <taxon>Bacilli</taxon>
        <taxon>Bacillales</taxon>
        <taxon>Bacillaceae</taxon>
        <taxon>Neobacillus</taxon>
    </lineage>
</organism>
<sequence length="57" mass="6722">MRNNEENAARLEDLMKMPPMTPQQHAEIMRKRIVGRHALEEARDRRHLGLDDELFPG</sequence>